<evidence type="ECO:0000313" key="3">
    <source>
        <dbReference type="EMBL" id="KJE93422.1"/>
    </source>
</evidence>
<dbReference type="PANTHER" id="PTHR48125">
    <property type="entry name" value="LP07818P1"/>
    <property type="match status" value="1"/>
</dbReference>
<dbReference type="AlphaFoldDB" id="A0A0D2VRD7"/>
<dbReference type="InterPro" id="IPR003034">
    <property type="entry name" value="SAP_dom"/>
</dbReference>
<gene>
    <name evidence="3" type="ORF">CAOG_004215</name>
</gene>
<proteinExistence type="predicted"/>
<sequence length="779" mass="84646">MSSAAAPRTKEQWLDLTVPDLRAALTSRGLSTRGNKPELITRLMDDDAAKCSKQQADAAAAARAAAARAVAVAAPPPPPPTLPSPNTGSDSTASSTSSSSSSAAAPPLTTAPAAQAPAVQHFVPRPAPGTTFTVSSADLEGITVPDEIKALLRVHGKSVELLDRNFSELSAGALYRDLLMSDESPEPRYLTGVGGVGKSSILLMLAVLAMRHNRAFFERLAAAPAPAPAPVNAPAAPPFDGAIFLIYLPQTDAFIQQPPEVAANQLIEKLRIANRRLLNSRMLDEPAFELLKDAFVRQKNSSGHFESALNQWGRINAALVGLESQSHRFRVLVLIDQWNSIIHRKALPVGHEDKLTADHPAQAFYKLSSQFGFSLFVAAVSSSFDLGSENALKDGQSSGRKIPIPPLTAAEAETLRAIWYHRNPPENKPRLKVTAEQMQKLFLKVGGVARILQYYASSRYEANPDTNFAELCEEYYDKRLKRLIESYRPLDTFNDLVQDLSTIFVHGRLSVHLSEVWLKTGMVKKDPAEPEQLIPVSDLARSAAARVFKAAGGGFLHLIYAVATIRWYAIETFVLLHLRYPTNVLRGISPSQTELSLPTTVSETHVLDRSIGAGNVEAYLKTYNNGHPFPANTLFLPGWSTHPVADAVLLTTKPQPNATQPNATQPNATPTLVFFQISESPYNKHGTQIPHLATSVLSKSTTVIDTYRALYGIGDDAAYDTPQIRQGQLPECVKYIYATTDTSTSTTHSVFFMQASHLRWLDATGWDRMTGSPPASSAP</sequence>
<feature type="region of interest" description="Disordered" evidence="1">
    <location>
        <begin position="52"/>
        <end position="115"/>
    </location>
</feature>
<protein>
    <recommendedName>
        <fullName evidence="2">SAP domain-containing protein</fullName>
    </recommendedName>
</protein>
<evidence type="ECO:0000256" key="1">
    <source>
        <dbReference type="SAM" id="MobiDB-lite"/>
    </source>
</evidence>
<keyword evidence="4" id="KW-1185">Reference proteome</keyword>
<dbReference type="Gene3D" id="1.10.720.30">
    <property type="entry name" value="SAP domain"/>
    <property type="match status" value="1"/>
</dbReference>
<dbReference type="EMBL" id="KE346365">
    <property type="protein sequence ID" value="KJE93422.1"/>
    <property type="molecule type" value="Genomic_DNA"/>
</dbReference>
<accession>A0A0D2VRD7</accession>
<name>A0A0D2VRD7_CAPO3</name>
<dbReference type="PhylomeDB" id="A0A0D2VRD7"/>
<feature type="domain" description="SAP" evidence="2">
    <location>
        <begin position="13"/>
        <end position="47"/>
    </location>
</feature>
<reference evidence="4" key="1">
    <citation type="submission" date="2011-02" db="EMBL/GenBank/DDBJ databases">
        <title>The Genome Sequence of Capsaspora owczarzaki ATCC 30864.</title>
        <authorList>
            <person name="Russ C."/>
            <person name="Cuomo C."/>
            <person name="Burger G."/>
            <person name="Gray M.W."/>
            <person name="Holland P.W.H."/>
            <person name="King N."/>
            <person name="Lang F.B.F."/>
            <person name="Roger A.J."/>
            <person name="Ruiz-Trillo I."/>
            <person name="Young S.K."/>
            <person name="Zeng Q."/>
            <person name="Gargeya S."/>
            <person name="Alvarado L."/>
            <person name="Berlin A."/>
            <person name="Chapman S.B."/>
            <person name="Chen Z."/>
            <person name="Freedman E."/>
            <person name="Gellesch M."/>
            <person name="Goldberg J."/>
            <person name="Griggs A."/>
            <person name="Gujja S."/>
            <person name="Heilman E."/>
            <person name="Heiman D."/>
            <person name="Howarth C."/>
            <person name="Mehta T."/>
            <person name="Neiman D."/>
            <person name="Pearson M."/>
            <person name="Roberts A."/>
            <person name="Saif S."/>
            <person name="Shea T."/>
            <person name="Shenoy N."/>
            <person name="Sisk P."/>
            <person name="Stolte C."/>
            <person name="Sykes S."/>
            <person name="White J."/>
            <person name="Yandava C."/>
            <person name="Haas B."/>
            <person name="Nusbaum C."/>
            <person name="Birren B."/>
        </authorList>
    </citation>
    <scope>NUCLEOTIDE SEQUENCE</scope>
    <source>
        <strain evidence="4">ATCC 30864</strain>
    </source>
</reference>
<evidence type="ECO:0000313" key="4">
    <source>
        <dbReference type="Proteomes" id="UP000008743"/>
    </source>
</evidence>
<feature type="compositionally biased region" description="Pro residues" evidence="1">
    <location>
        <begin position="74"/>
        <end position="83"/>
    </location>
</feature>
<dbReference type="OrthoDB" id="445357at2759"/>
<dbReference type="SUPFAM" id="SSF68906">
    <property type="entry name" value="SAP domain"/>
    <property type="match status" value="1"/>
</dbReference>
<dbReference type="SMART" id="SM00513">
    <property type="entry name" value="SAP"/>
    <property type="match status" value="1"/>
</dbReference>
<dbReference type="RefSeq" id="XP_004348040.1">
    <property type="nucleotide sequence ID" value="XM_004347990.2"/>
</dbReference>
<evidence type="ECO:0000259" key="2">
    <source>
        <dbReference type="PROSITE" id="PS50800"/>
    </source>
</evidence>
<dbReference type="Proteomes" id="UP000008743">
    <property type="component" value="Unassembled WGS sequence"/>
</dbReference>
<organism evidence="3 4">
    <name type="scientific">Capsaspora owczarzaki (strain ATCC 30864)</name>
    <dbReference type="NCBI Taxonomy" id="595528"/>
    <lineage>
        <taxon>Eukaryota</taxon>
        <taxon>Filasterea</taxon>
        <taxon>Capsaspora</taxon>
    </lineage>
</organism>
<feature type="compositionally biased region" description="Low complexity" evidence="1">
    <location>
        <begin position="58"/>
        <end position="73"/>
    </location>
</feature>
<dbReference type="PANTHER" id="PTHR48125:SF10">
    <property type="entry name" value="OS12G0136300 PROTEIN"/>
    <property type="match status" value="1"/>
</dbReference>
<feature type="compositionally biased region" description="Low complexity" evidence="1">
    <location>
        <begin position="91"/>
        <end position="115"/>
    </location>
</feature>
<dbReference type="PROSITE" id="PS50800">
    <property type="entry name" value="SAP"/>
    <property type="match status" value="1"/>
</dbReference>
<dbReference type="Pfam" id="PF02037">
    <property type="entry name" value="SAP"/>
    <property type="match status" value="1"/>
</dbReference>
<dbReference type="InterPro" id="IPR036361">
    <property type="entry name" value="SAP_dom_sf"/>
</dbReference>
<dbReference type="InParanoid" id="A0A0D2VRD7"/>